<dbReference type="GO" id="GO:0004364">
    <property type="term" value="F:glutathione transferase activity"/>
    <property type="evidence" value="ECO:0007669"/>
    <property type="project" value="TreeGrafter"/>
</dbReference>
<dbReference type="GO" id="GO:0016034">
    <property type="term" value="F:maleylacetoacetate isomerase activity"/>
    <property type="evidence" value="ECO:0007669"/>
    <property type="project" value="TreeGrafter"/>
</dbReference>
<keyword evidence="2" id="KW-0808">Transferase</keyword>
<organism evidence="2 3">
    <name type="scientific">Formicincola oecophyllae</name>
    <dbReference type="NCBI Taxonomy" id="2558361"/>
    <lineage>
        <taxon>Bacteria</taxon>
        <taxon>Pseudomonadati</taxon>
        <taxon>Pseudomonadota</taxon>
        <taxon>Alphaproteobacteria</taxon>
        <taxon>Acetobacterales</taxon>
        <taxon>Acetobacteraceae</taxon>
        <taxon>Formicincola</taxon>
    </lineage>
</organism>
<dbReference type="Gene3D" id="1.20.1050.10">
    <property type="match status" value="1"/>
</dbReference>
<dbReference type="SUPFAM" id="SSF52833">
    <property type="entry name" value="Thioredoxin-like"/>
    <property type="match status" value="1"/>
</dbReference>
<dbReference type="SUPFAM" id="SSF47616">
    <property type="entry name" value="GST C-terminal domain-like"/>
    <property type="match status" value="1"/>
</dbReference>
<dbReference type="Gene3D" id="3.40.30.10">
    <property type="entry name" value="Glutaredoxin"/>
    <property type="match status" value="1"/>
</dbReference>
<name>A0A4Y6UCB1_9PROT</name>
<proteinExistence type="predicted"/>
<dbReference type="InterPro" id="IPR004045">
    <property type="entry name" value="Glutathione_S-Trfase_N"/>
</dbReference>
<dbReference type="PROSITE" id="PS50404">
    <property type="entry name" value="GST_NTER"/>
    <property type="match status" value="1"/>
</dbReference>
<dbReference type="Pfam" id="PF13417">
    <property type="entry name" value="GST_N_3"/>
    <property type="match status" value="1"/>
</dbReference>
<feature type="domain" description="GST N-terminal" evidence="1">
    <location>
        <begin position="1"/>
        <end position="78"/>
    </location>
</feature>
<dbReference type="EMBL" id="CP038231">
    <property type="protein sequence ID" value="QDH14087.1"/>
    <property type="molecule type" value="Genomic_DNA"/>
</dbReference>
<reference evidence="2 3" key="1">
    <citation type="submission" date="2019-03" db="EMBL/GenBank/DDBJ databases">
        <title>The complete genome sequence of Swingsia_sp. F3b2 LMG30590(T).</title>
        <authorList>
            <person name="Chua K.-O."/>
            <person name="Chan K.-G."/>
            <person name="See-Too W.-S."/>
        </authorList>
    </citation>
    <scope>NUCLEOTIDE SEQUENCE [LARGE SCALE GENOMIC DNA]</scope>
    <source>
        <strain evidence="2 3">F3b2</strain>
    </source>
</reference>
<dbReference type="KEGG" id="swf:E3E12_07740"/>
<dbReference type="OrthoDB" id="9795329at2"/>
<evidence type="ECO:0000259" key="1">
    <source>
        <dbReference type="PROSITE" id="PS50404"/>
    </source>
</evidence>
<evidence type="ECO:0000313" key="3">
    <source>
        <dbReference type="Proteomes" id="UP000318709"/>
    </source>
</evidence>
<dbReference type="GO" id="GO:0006559">
    <property type="term" value="P:L-phenylalanine catabolic process"/>
    <property type="evidence" value="ECO:0007669"/>
    <property type="project" value="TreeGrafter"/>
</dbReference>
<dbReference type="AlphaFoldDB" id="A0A4Y6UCB1"/>
<dbReference type="RefSeq" id="WP_141443791.1">
    <property type="nucleotide sequence ID" value="NZ_CP038231.1"/>
</dbReference>
<protein>
    <submittedName>
        <fullName evidence="2">Glutathione S-transferase</fullName>
    </submittedName>
</protein>
<dbReference type="InterPro" id="IPR036282">
    <property type="entry name" value="Glutathione-S-Trfase_C_sf"/>
</dbReference>
<keyword evidence="3" id="KW-1185">Reference proteome</keyword>
<dbReference type="GO" id="GO:0006749">
    <property type="term" value="P:glutathione metabolic process"/>
    <property type="evidence" value="ECO:0007669"/>
    <property type="project" value="TreeGrafter"/>
</dbReference>
<dbReference type="PANTHER" id="PTHR42673:SF21">
    <property type="entry name" value="GLUTATHIONE S-TRANSFERASE YFCF"/>
    <property type="match status" value="1"/>
</dbReference>
<evidence type="ECO:0000313" key="2">
    <source>
        <dbReference type="EMBL" id="QDH14087.1"/>
    </source>
</evidence>
<dbReference type="CDD" id="cd03205">
    <property type="entry name" value="GST_C_6"/>
    <property type="match status" value="1"/>
</dbReference>
<sequence>MKLIGTLDSPYVRRVAITLDLHDVGFKHEALSVFSTYDAFAAINPVVKAPTLVLDDGTVLMDSTLIIDYIEATSPPHRSLLPKTPTALAWSTRTLGLALAACEKTVQRVYELNLRPAEKRHQPWVERVTQQLLAACAGLEGQWANHPLPQKGERPSQAALTSAVAWSFMQLMLPDVVKVSAFPTLQALGAGLEGSAAFKRYRIPPS</sequence>
<gene>
    <name evidence="2" type="ORF">E3E12_07740</name>
</gene>
<accession>A0A4Y6UCB1</accession>
<dbReference type="InterPro" id="IPR036249">
    <property type="entry name" value="Thioredoxin-like_sf"/>
</dbReference>
<dbReference type="PANTHER" id="PTHR42673">
    <property type="entry name" value="MALEYLACETOACETATE ISOMERASE"/>
    <property type="match status" value="1"/>
</dbReference>
<dbReference type="Proteomes" id="UP000318709">
    <property type="component" value="Chromosome"/>
</dbReference>